<keyword evidence="1" id="KW-0732">Signal</keyword>
<accession>A0A5N0UZ44</accession>
<dbReference type="RefSeq" id="WP_144749166.1">
    <property type="nucleotide sequence ID" value="NZ_VMNW02000031.1"/>
</dbReference>
<evidence type="ECO:0000313" key="3">
    <source>
        <dbReference type="EMBL" id="KAA9159056.1"/>
    </source>
</evidence>
<feature type="domain" description="SsuA/THI5-like" evidence="2">
    <location>
        <begin position="62"/>
        <end position="260"/>
    </location>
</feature>
<feature type="signal peptide" evidence="1">
    <location>
        <begin position="1"/>
        <end position="33"/>
    </location>
</feature>
<comment type="caution">
    <text evidence="3">The sequence shown here is derived from an EMBL/GenBank/DDBJ whole genome shotgun (WGS) entry which is preliminary data.</text>
</comment>
<dbReference type="SUPFAM" id="SSF53850">
    <property type="entry name" value="Periplasmic binding protein-like II"/>
    <property type="match status" value="1"/>
</dbReference>
<evidence type="ECO:0000259" key="2">
    <source>
        <dbReference type="Pfam" id="PF09084"/>
    </source>
</evidence>
<dbReference type="EMBL" id="VMNW02000031">
    <property type="protein sequence ID" value="KAA9159056.1"/>
    <property type="molecule type" value="Genomic_DNA"/>
</dbReference>
<evidence type="ECO:0000256" key="1">
    <source>
        <dbReference type="SAM" id="SignalP"/>
    </source>
</evidence>
<sequence>MYTSLSKKVSRARRFLAAAACVALLSACAPSYGEPLTKDASGNTKVTIAYGAPTADQMIPSVAASAGLFQKYGINPDIKYLESSQLLSAVVAGQVNMAVIPAPGYELIALNGRQLKAIARMQDSFDVMWVSNPDYATPRSMDGRSIAISKPGAFSGLMAEMAEHQFGVSMTQVPLGGLSNQVSAFQSGQVDSISDLSPDQLPGVEKHLPGVHTLVDWRTVKDVPAMMLVGYGPWLEQHRAAVENVLRAINDGATYFRTHEAESVSVISKVTGRSAASSKVAYENAVGCMSASLLPSLAAEQKSLQYLGADYPQAKTFDASQLIDDSYMKAALGQ</sequence>
<dbReference type="PROSITE" id="PS51257">
    <property type="entry name" value="PROKAR_LIPOPROTEIN"/>
    <property type="match status" value="1"/>
</dbReference>
<dbReference type="Proteomes" id="UP000319769">
    <property type="component" value="Unassembled WGS sequence"/>
</dbReference>
<protein>
    <submittedName>
        <fullName evidence="3">ABC transporter substrate-binding protein</fullName>
    </submittedName>
</protein>
<dbReference type="Gene3D" id="3.40.190.10">
    <property type="entry name" value="Periplasmic binding protein-like II"/>
    <property type="match status" value="2"/>
</dbReference>
<proteinExistence type="predicted"/>
<dbReference type="PANTHER" id="PTHR30024">
    <property type="entry name" value="ALIPHATIC SULFONATES-BINDING PROTEIN-RELATED"/>
    <property type="match status" value="1"/>
</dbReference>
<dbReference type="Pfam" id="PF09084">
    <property type="entry name" value="NMT1"/>
    <property type="match status" value="1"/>
</dbReference>
<feature type="chain" id="PRO_5024274715" evidence="1">
    <location>
        <begin position="34"/>
        <end position="334"/>
    </location>
</feature>
<evidence type="ECO:0000313" key="4">
    <source>
        <dbReference type="Proteomes" id="UP000319769"/>
    </source>
</evidence>
<dbReference type="OrthoDB" id="5174711at2"/>
<dbReference type="AlphaFoldDB" id="A0A5N0UZ44"/>
<organism evidence="3 4">
    <name type="scientific">Amycolatopsis acidicola</name>
    <dbReference type="NCBI Taxonomy" id="2596893"/>
    <lineage>
        <taxon>Bacteria</taxon>
        <taxon>Bacillati</taxon>
        <taxon>Actinomycetota</taxon>
        <taxon>Actinomycetes</taxon>
        <taxon>Pseudonocardiales</taxon>
        <taxon>Pseudonocardiaceae</taxon>
        <taxon>Amycolatopsis</taxon>
    </lineage>
</organism>
<keyword evidence="4" id="KW-1185">Reference proteome</keyword>
<gene>
    <name evidence="3" type="ORF">FPZ12_021125</name>
</gene>
<dbReference type="InterPro" id="IPR015168">
    <property type="entry name" value="SsuA/THI5"/>
</dbReference>
<reference evidence="3" key="1">
    <citation type="submission" date="2019-09" db="EMBL/GenBank/DDBJ databases">
        <authorList>
            <person name="Teo W.F.A."/>
            <person name="Duangmal K."/>
        </authorList>
    </citation>
    <scope>NUCLEOTIDE SEQUENCE [LARGE SCALE GENOMIC DNA]</scope>
    <source>
        <strain evidence="3">K81G1</strain>
    </source>
</reference>
<name>A0A5N0UZ44_9PSEU</name>